<dbReference type="AlphaFoldDB" id="A0A557SSR1"/>
<evidence type="ECO:0000313" key="5">
    <source>
        <dbReference type="Proteomes" id="UP000315289"/>
    </source>
</evidence>
<dbReference type="InterPro" id="IPR036518">
    <property type="entry name" value="CobE/GbiG_C_sf"/>
</dbReference>
<dbReference type="InterPro" id="IPR052553">
    <property type="entry name" value="CbiG_hydrolase"/>
</dbReference>
<keyword evidence="5" id="KW-1185">Reference proteome</keyword>
<dbReference type="EMBL" id="VOAH01000014">
    <property type="protein sequence ID" value="TVP39656.1"/>
    <property type="molecule type" value="Genomic_DNA"/>
</dbReference>
<dbReference type="Pfam" id="PF01890">
    <property type="entry name" value="CbiG_C"/>
    <property type="match status" value="1"/>
</dbReference>
<dbReference type="InterPro" id="IPR038029">
    <property type="entry name" value="GbiG_N_sf"/>
</dbReference>
<dbReference type="PANTHER" id="PTHR37477">
    <property type="entry name" value="COBALT-PRECORRIN-5A HYDROLASE"/>
    <property type="match status" value="1"/>
</dbReference>
<name>A0A557SSR1_9ARCH</name>
<accession>A0A557SSR1</accession>
<comment type="caution">
    <text evidence="4">The sequence shown here is derived from an EMBL/GenBank/DDBJ whole genome shotgun (WGS) entry which is preliminary data.</text>
</comment>
<evidence type="ECO:0000259" key="2">
    <source>
        <dbReference type="Pfam" id="PF11760"/>
    </source>
</evidence>
<evidence type="ECO:0000313" key="4">
    <source>
        <dbReference type="EMBL" id="TVP39656.1"/>
    </source>
</evidence>
<dbReference type="Pfam" id="PF11760">
    <property type="entry name" value="CbiG_N"/>
    <property type="match status" value="1"/>
</dbReference>
<feature type="domain" description="CobE/GbiG C-terminal" evidence="1">
    <location>
        <begin position="238"/>
        <end position="354"/>
    </location>
</feature>
<evidence type="ECO:0000259" key="3">
    <source>
        <dbReference type="Pfam" id="PF11761"/>
    </source>
</evidence>
<sequence length="360" mass="39587">MNEIINKKDIAIVAITKKGIEIAKRIHNALSESEIHVPEKFRDSDPSIIYFSDSVMNRIGPLFQGYTSLICIFSLGAVIRLISPHLKDKKNDPAVIVIDDAAKFVISTLSGHLGGANELALKVSGILNSVPVITTAADVNKTIAIDLLGKKYDWIIDNFENVTKVSAMMVNEERIGVYQDAGEKNWWNMDQLPKNVETVPMITGLLSDEYKGSIIITDKLVSNKSLTDKSVIYRPKSLYVGIGLHWNTSKETIQQGIIKVLEENKLCIKSIKAITSLDKGKHVVGLDEFCLENNLPLLLFSKTELDEIEVPNPSDIVGKYEGTSSVSEASSLAGSKGILIVPKQKFPPDLTVAISRVNDQ</sequence>
<dbReference type="Proteomes" id="UP000315289">
    <property type="component" value="Unassembled WGS sequence"/>
</dbReference>
<evidence type="ECO:0000259" key="1">
    <source>
        <dbReference type="Pfam" id="PF01890"/>
    </source>
</evidence>
<reference evidence="4 5" key="1">
    <citation type="journal article" date="2019" name="Front. Microbiol.">
        <title>Ammonia Oxidation by the Arctic Terrestrial Thaumarchaeote Candidatus Nitrosocosmicus arcticus Is Stimulated by Increasing Temperatures.</title>
        <authorList>
            <person name="Alves R.J.E."/>
            <person name="Kerou M."/>
            <person name="Zappe A."/>
            <person name="Bittner R."/>
            <person name="Abby S.S."/>
            <person name="Schmidt H.A."/>
            <person name="Pfeifer K."/>
            <person name="Schleper C."/>
        </authorList>
    </citation>
    <scope>NUCLEOTIDE SEQUENCE [LARGE SCALE GENOMIC DNA]</scope>
    <source>
        <strain evidence="4 5">Kfb</strain>
    </source>
</reference>
<protein>
    <submittedName>
        <fullName evidence="4">Cobalamin (Vitamin B12) biosynthesis protein CbiG</fullName>
    </submittedName>
</protein>
<dbReference type="InterPro" id="IPR021745">
    <property type="entry name" value="CbiG_mid"/>
</dbReference>
<proteinExistence type="predicted"/>
<dbReference type="SUPFAM" id="SSF159672">
    <property type="entry name" value="CbiG N-terminal domain-like"/>
    <property type="match status" value="1"/>
</dbReference>
<dbReference type="PANTHER" id="PTHR37477:SF1">
    <property type="entry name" value="COBALT-PRECORRIN-5A HYDROLASE"/>
    <property type="match status" value="1"/>
</dbReference>
<dbReference type="InterPro" id="IPR021744">
    <property type="entry name" value="CbiG_N"/>
</dbReference>
<gene>
    <name evidence="4" type="primary">cbiG</name>
    <name evidence="4" type="ORF">NARC_140111</name>
</gene>
<organism evidence="4 5">
    <name type="scientific">Candidatus Nitrosocosmicus arcticus</name>
    <dbReference type="NCBI Taxonomy" id="2035267"/>
    <lineage>
        <taxon>Archaea</taxon>
        <taxon>Nitrososphaerota</taxon>
        <taxon>Nitrososphaeria</taxon>
        <taxon>Nitrososphaerales</taxon>
        <taxon>Nitrososphaeraceae</taxon>
        <taxon>Candidatus Nitrosocosmicus</taxon>
    </lineage>
</organism>
<dbReference type="Pfam" id="PF11761">
    <property type="entry name" value="CbiG_mid"/>
    <property type="match status" value="1"/>
</dbReference>
<dbReference type="RefSeq" id="WP_261377918.1">
    <property type="nucleotide sequence ID" value="NZ_ML675589.1"/>
</dbReference>
<dbReference type="Gene3D" id="3.40.50.11220">
    <property type="match status" value="1"/>
</dbReference>
<dbReference type="SUPFAM" id="SSF159664">
    <property type="entry name" value="CobE/GbiG C-terminal domain-like"/>
    <property type="match status" value="1"/>
</dbReference>
<dbReference type="InterPro" id="IPR002750">
    <property type="entry name" value="CobE/GbiG_C"/>
</dbReference>
<dbReference type="Gene3D" id="3.30.420.180">
    <property type="entry name" value="CobE/GbiG C-terminal domain"/>
    <property type="match status" value="1"/>
</dbReference>
<feature type="domain" description="Cobalamin synthesis G N-terminal" evidence="2">
    <location>
        <begin position="62"/>
        <end position="138"/>
    </location>
</feature>
<feature type="domain" description="Cobalamin biosynthesis central region" evidence="3">
    <location>
        <begin position="143"/>
        <end position="235"/>
    </location>
</feature>
<dbReference type="GO" id="GO:0009236">
    <property type="term" value="P:cobalamin biosynthetic process"/>
    <property type="evidence" value="ECO:0007669"/>
    <property type="project" value="InterPro"/>
</dbReference>